<dbReference type="SUPFAM" id="SSF52096">
    <property type="entry name" value="ClpP/crotonase"/>
    <property type="match status" value="1"/>
</dbReference>
<dbReference type="InterPro" id="IPR029045">
    <property type="entry name" value="ClpP/crotonase-like_dom_sf"/>
</dbReference>
<evidence type="ECO:0000256" key="1">
    <source>
        <dbReference type="ARBA" id="ARBA00022801"/>
    </source>
</evidence>
<keyword evidence="1 2" id="KW-0378">Hydrolase</keyword>
<dbReference type="InterPro" id="IPR032259">
    <property type="entry name" value="HIBYL-CoA-H"/>
</dbReference>
<dbReference type="EMBL" id="CP133618">
    <property type="protein sequence ID" value="WMV38695.1"/>
    <property type="molecule type" value="Genomic_DNA"/>
</dbReference>
<dbReference type="EC" id="3.1.2.4" evidence="2"/>
<gene>
    <name evidence="6" type="ORF">MTR67_032080</name>
</gene>
<accession>A0AAF0U3M4</accession>
<keyword evidence="4" id="KW-0812">Transmembrane</keyword>
<feature type="domain" description="Enoyl-CoA hydratase/isomerase" evidence="5">
    <location>
        <begin position="84"/>
        <end position="415"/>
    </location>
</feature>
<dbReference type="GO" id="GO:0003860">
    <property type="term" value="F:3-hydroxyisobutyryl-CoA hydrolase activity"/>
    <property type="evidence" value="ECO:0007669"/>
    <property type="project" value="UniProtKB-UniRule"/>
</dbReference>
<proteinExistence type="inferred from homology"/>
<comment type="similarity">
    <text evidence="2">Belongs to the enoyl-CoA hydratase/isomerase family.</text>
</comment>
<dbReference type="CDD" id="cd06558">
    <property type="entry name" value="crotonase-like"/>
    <property type="match status" value="1"/>
</dbReference>
<name>A0AAF0U3M4_SOLVR</name>
<evidence type="ECO:0000313" key="6">
    <source>
        <dbReference type="EMBL" id="WMV38695.1"/>
    </source>
</evidence>
<protein>
    <recommendedName>
        <fullName evidence="2">3-hydroxyisobutyryl-CoA hydrolase</fullName>
        <shortName evidence="2">HIB-CoA hydrolase</shortName>
        <shortName evidence="2">HIBYL-CoA-H</shortName>
        <ecNumber evidence="2">3.1.2.4</ecNumber>
    </recommendedName>
    <alternativeName>
        <fullName evidence="2">3-hydroxyisobutyryl-coenzyme A hydrolase</fullName>
    </alternativeName>
</protein>
<comment type="catalytic activity">
    <reaction evidence="2">
        <text>3-hydroxy-2-methylpropanoyl-CoA + H2O = 3-hydroxy-2-methylpropanoate + CoA + H(+)</text>
        <dbReference type="Rhea" id="RHEA:20888"/>
        <dbReference type="ChEBI" id="CHEBI:11805"/>
        <dbReference type="ChEBI" id="CHEBI:15377"/>
        <dbReference type="ChEBI" id="CHEBI:15378"/>
        <dbReference type="ChEBI" id="CHEBI:57287"/>
        <dbReference type="ChEBI" id="CHEBI:57340"/>
        <dbReference type="EC" id="3.1.2.4"/>
    </reaction>
</comment>
<reference evidence="6" key="1">
    <citation type="submission" date="2023-08" db="EMBL/GenBank/DDBJ databases">
        <title>A de novo genome assembly of Solanum verrucosum Schlechtendal, a Mexican diploid species geographically isolated from the other diploid A-genome species in potato relatives.</title>
        <authorList>
            <person name="Hosaka K."/>
        </authorList>
    </citation>
    <scope>NUCLEOTIDE SEQUENCE</scope>
    <source>
        <tissue evidence="6">Young leaves</tissue>
    </source>
</reference>
<dbReference type="FunFam" id="3.90.226.10:FF:000027">
    <property type="entry name" value="Probable 3-hydroxyisobutyryl-CoA hydrolase 2"/>
    <property type="match status" value="1"/>
</dbReference>
<dbReference type="GO" id="GO:0006574">
    <property type="term" value="P:L-valine catabolic process"/>
    <property type="evidence" value="ECO:0007669"/>
    <property type="project" value="UniProtKB-UniRule"/>
</dbReference>
<keyword evidence="4" id="KW-1133">Transmembrane helix</keyword>
<dbReference type="Proteomes" id="UP001234989">
    <property type="component" value="Chromosome 7"/>
</dbReference>
<evidence type="ECO:0000256" key="2">
    <source>
        <dbReference type="RuleBase" id="RU369070"/>
    </source>
</evidence>
<evidence type="ECO:0000256" key="4">
    <source>
        <dbReference type="SAM" id="Phobius"/>
    </source>
</evidence>
<feature type="transmembrane region" description="Helical" evidence="4">
    <location>
        <begin position="21"/>
        <end position="43"/>
    </location>
</feature>
<keyword evidence="4" id="KW-0472">Membrane</keyword>
<organism evidence="6 7">
    <name type="scientific">Solanum verrucosum</name>
    <dbReference type="NCBI Taxonomy" id="315347"/>
    <lineage>
        <taxon>Eukaryota</taxon>
        <taxon>Viridiplantae</taxon>
        <taxon>Streptophyta</taxon>
        <taxon>Embryophyta</taxon>
        <taxon>Tracheophyta</taxon>
        <taxon>Spermatophyta</taxon>
        <taxon>Magnoliopsida</taxon>
        <taxon>eudicotyledons</taxon>
        <taxon>Gunneridae</taxon>
        <taxon>Pentapetalae</taxon>
        <taxon>asterids</taxon>
        <taxon>lamiids</taxon>
        <taxon>Solanales</taxon>
        <taxon>Solanaceae</taxon>
        <taxon>Solanoideae</taxon>
        <taxon>Solaneae</taxon>
        <taxon>Solanum</taxon>
    </lineage>
</organism>
<dbReference type="InterPro" id="IPR045004">
    <property type="entry name" value="ECH_dom"/>
</dbReference>
<dbReference type="AlphaFoldDB" id="A0AAF0U3M4"/>
<dbReference type="NCBIfam" id="NF004127">
    <property type="entry name" value="PRK05617.1"/>
    <property type="match status" value="1"/>
</dbReference>
<dbReference type="PANTHER" id="PTHR43176:SF27">
    <property type="entry name" value="3-HYDROXYISOBUTYRYL-COA HYDROLASE"/>
    <property type="match status" value="1"/>
</dbReference>
<comment type="function">
    <text evidence="2">Hydrolyzes 3-hydroxyisobutyryl-CoA (HIBYL-CoA), a saline catabolite. Has high activity toward isobutyryl-CoA. Could be an isobutyryl-CoA dehydrogenase that functions in valine catabolism.</text>
</comment>
<evidence type="ECO:0000259" key="5">
    <source>
        <dbReference type="Pfam" id="PF16113"/>
    </source>
</evidence>
<comment type="pathway">
    <text evidence="2">Amino-acid degradation; L-valine degradation.</text>
</comment>
<dbReference type="Gene3D" id="3.90.226.10">
    <property type="entry name" value="2-enoyl-CoA Hydratase, Chain A, domain 1"/>
    <property type="match status" value="1"/>
</dbReference>
<sequence>MFFCYARSTKFASNRTSSDRAILILCFSIMPQDCGIPFTMYYFKLRIAMAIISIPSSTTMFPMPQQVLRQNREVVMAEEIGRARMLTLNRPNHLNYISGKVASTLGHNFEKYENDDSADFVIIKGTGRTFSAGGDLHMFYEERNTRDSCLEATYRMYWLCYHIHTYKKPHIALVHGMSVGGGASLMAPMKFSVVTEKAFSSTPETNIGFHPDCGFSYMLPRLPGRLGEYLGLTGEKLRGKEVVAAGLATHFVPSQKLFQLEKRLLSIKSGDEDTIRSVINEFSTNIHIDERSILNKLSIINECFSKDSVEEIIESFEAESSRKGNDWIMPVLKSLKKASPTALKITLRSIREGRTQTISECLRKEFRISMNIQRTIISGDFYEGIRAQIIDKDKSPKWNPSTLDKVHDDQLDLIFKPFEDHDLELQIPIKEEEEEEESRWRGKYENSSYSSPNQVNIQKAFRSMPSCESVLV</sequence>
<evidence type="ECO:0000256" key="3">
    <source>
        <dbReference type="SAM" id="MobiDB-lite"/>
    </source>
</evidence>
<dbReference type="PANTHER" id="PTHR43176">
    <property type="entry name" value="3-HYDROXYISOBUTYRYL-COA HYDROLASE-RELATED"/>
    <property type="match status" value="1"/>
</dbReference>
<keyword evidence="7" id="KW-1185">Reference proteome</keyword>
<dbReference type="Pfam" id="PF16113">
    <property type="entry name" value="ECH_2"/>
    <property type="match status" value="1"/>
</dbReference>
<evidence type="ECO:0000313" key="7">
    <source>
        <dbReference type="Proteomes" id="UP001234989"/>
    </source>
</evidence>
<feature type="region of interest" description="Disordered" evidence="3">
    <location>
        <begin position="430"/>
        <end position="451"/>
    </location>
</feature>